<protein>
    <submittedName>
        <fullName evidence="1">Uncharacterized protein</fullName>
    </submittedName>
</protein>
<comment type="caution">
    <text evidence="1">The sequence shown here is derived from an EMBL/GenBank/DDBJ whole genome shotgun (WGS) entry which is preliminary data.</text>
</comment>
<accession>A0A0F8Z9L1</accession>
<gene>
    <name evidence="1" type="ORF">LCGC14_2723400</name>
</gene>
<proteinExistence type="predicted"/>
<organism evidence="1">
    <name type="scientific">marine sediment metagenome</name>
    <dbReference type="NCBI Taxonomy" id="412755"/>
    <lineage>
        <taxon>unclassified sequences</taxon>
        <taxon>metagenomes</taxon>
        <taxon>ecological metagenomes</taxon>
    </lineage>
</organism>
<dbReference type="SUPFAM" id="SSF52309">
    <property type="entry name" value="N-(deoxy)ribosyltransferase-like"/>
    <property type="match status" value="1"/>
</dbReference>
<dbReference type="Gene3D" id="3.40.50.450">
    <property type="match status" value="1"/>
</dbReference>
<dbReference type="EMBL" id="LAZR01049120">
    <property type="protein sequence ID" value="KKK90398.1"/>
    <property type="molecule type" value="Genomic_DNA"/>
</dbReference>
<dbReference type="AlphaFoldDB" id="A0A0F8Z9L1"/>
<sequence length="131" mass="14345">MRYYLSHAIRGSAGPEASHNTQAKNGAAAIKIADQLRALFPPLDLYVPAENETFVQIAYDTGHLSEKQILDIDCRIIDGCDGVIIYVPEGKIQGGRLVEFHHAVATNKPVMIFKVLVEAVAWLNSPRNSAC</sequence>
<evidence type="ECO:0000313" key="1">
    <source>
        <dbReference type="EMBL" id="KKK90398.1"/>
    </source>
</evidence>
<reference evidence="1" key="1">
    <citation type="journal article" date="2015" name="Nature">
        <title>Complex archaea that bridge the gap between prokaryotes and eukaryotes.</title>
        <authorList>
            <person name="Spang A."/>
            <person name="Saw J.H."/>
            <person name="Jorgensen S.L."/>
            <person name="Zaremba-Niedzwiedzka K."/>
            <person name="Martijn J."/>
            <person name="Lind A.E."/>
            <person name="van Eijk R."/>
            <person name="Schleper C."/>
            <person name="Guy L."/>
            <person name="Ettema T.J."/>
        </authorList>
    </citation>
    <scope>NUCLEOTIDE SEQUENCE</scope>
</reference>
<name>A0A0F8Z9L1_9ZZZZ</name>